<proteinExistence type="predicted"/>
<dbReference type="InterPro" id="IPR050130">
    <property type="entry name" value="ClpA_ClpB"/>
</dbReference>
<sequence length="231" mass="26122">MLKPALARGELRTIAATTWSEYKQYFERDAALERRFQMVKVDEPDDDTACLMLRGLKSRYAEHHGVHITGDAVRAAVTLSRRYLTGRQLPDKAVDLLDTAAARVRMSLDTLPEQLTRLQAELTSLAMEQQELLEDIALGNAVDASRLPKIEQFTLELNQQKVALQSQYEKEKLLTDSLKACRADISRQEELSAFQQELLWVQNNSPLLGLDVDVRTIATVIADWTGVPSRR</sequence>
<dbReference type="GO" id="GO:0016887">
    <property type="term" value="F:ATP hydrolysis activity"/>
    <property type="evidence" value="ECO:0007669"/>
    <property type="project" value="TreeGrafter"/>
</dbReference>
<evidence type="ECO:0000313" key="4">
    <source>
        <dbReference type="EMBL" id="VEA77171.1"/>
    </source>
</evidence>
<dbReference type="GO" id="GO:0005737">
    <property type="term" value="C:cytoplasm"/>
    <property type="evidence" value="ECO:0007669"/>
    <property type="project" value="TreeGrafter"/>
</dbReference>
<accession>A0A3S4K4X0</accession>
<dbReference type="PANTHER" id="PTHR11638">
    <property type="entry name" value="ATP-DEPENDENT CLP PROTEASE"/>
    <property type="match status" value="1"/>
</dbReference>
<dbReference type="EMBL" id="LR134156">
    <property type="protein sequence ID" value="VEA77171.1"/>
    <property type="molecule type" value="Genomic_DNA"/>
</dbReference>
<dbReference type="Pfam" id="PF17871">
    <property type="entry name" value="AAA_lid_9"/>
    <property type="match status" value="1"/>
</dbReference>
<keyword evidence="1" id="KW-0547">Nucleotide-binding</keyword>
<dbReference type="GO" id="GO:0034605">
    <property type="term" value="P:cellular response to heat"/>
    <property type="evidence" value="ECO:0007669"/>
    <property type="project" value="TreeGrafter"/>
</dbReference>
<dbReference type="PANTHER" id="PTHR11638:SF181">
    <property type="entry name" value="ATPASE SUBUNIT OF ATP-DEPENDENT PROTEASE"/>
    <property type="match status" value="1"/>
</dbReference>
<dbReference type="GO" id="GO:0005524">
    <property type="term" value="F:ATP binding"/>
    <property type="evidence" value="ECO:0007669"/>
    <property type="project" value="UniProtKB-KW"/>
</dbReference>
<evidence type="ECO:0000256" key="2">
    <source>
        <dbReference type="ARBA" id="ARBA00022840"/>
    </source>
</evidence>
<dbReference type="SUPFAM" id="SSF52540">
    <property type="entry name" value="P-loop containing nucleoside triphosphate hydrolases"/>
    <property type="match status" value="1"/>
</dbReference>
<dbReference type="AlphaFoldDB" id="A0A3S4K4X0"/>
<gene>
    <name evidence="4" type="primary">clpV_1</name>
    <name evidence="4" type="ORF">NCTC10047_03079</name>
</gene>
<evidence type="ECO:0000259" key="3">
    <source>
        <dbReference type="Pfam" id="PF17871"/>
    </source>
</evidence>
<evidence type="ECO:0000313" key="5">
    <source>
        <dbReference type="Proteomes" id="UP000275676"/>
    </source>
</evidence>
<protein>
    <submittedName>
        <fullName evidence="4">Type VI secretion ATPase, ClpV1 family</fullName>
    </submittedName>
</protein>
<dbReference type="InterPro" id="IPR041546">
    <property type="entry name" value="ClpA/ClpB_AAA_lid"/>
</dbReference>
<name>A0A3S4K4X0_SALER</name>
<dbReference type="Gene3D" id="3.40.50.300">
    <property type="entry name" value="P-loop containing nucleotide triphosphate hydrolases"/>
    <property type="match status" value="2"/>
</dbReference>
<dbReference type="InterPro" id="IPR027417">
    <property type="entry name" value="P-loop_NTPase"/>
</dbReference>
<keyword evidence="2" id="KW-0067">ATP-binding</keyword>
<feature type="domain" description="ClpA/ClpB AAA lid" evidence="3">
    <location>
        <begin position="46"/>
        <end position="135"/>
    </location>
</feature>
<evidence type="ECO:0000256" key="1">
    <source>
        <dbReference type="ARBA" id="ARBA00022741"/>
    </source>
</evidence>
<organism evidence="4 5">
    <name type="scientific">Salmonella enterica subsp. arizonae</name>
    <dbReference type="NCBI Taxonomy" id="59203"/>
    <lineage>
        <taxon>Bacteria</taxon>
        <taxon>Pseudomonadati</taxon>
        <taxon>Pseudomonadota</taxon>
        <taxon>Gammaproteobacteria</taxon>
        <taxon>Enterobacterales</taxon>
        <taxon>Enterobacteriaceae</taxon>
        <taxon>Salmonella</taxon>
    </lineage>
</organism>
<reference evidence="4 5" key="1">
    <citation type="submission" date="2018-12" db="EMBL/GenBank/DDBJ databases">
        <authorList>
            <consortium name="Pathogen Informatics"/>
        </authorList>
    </citation>
    <scope>NUCLEOTIDE SEQUENCE [LARGE SCALE GENOMIC DNA]</scope>
    <source>
        <strain evidence="4 5">NCTC10047</strain>
    </source>
</reference>
<dbReference type="Proteomes" id="UP000275676">
    <property type="component" value="Chromosome"/>
</dbReference>